<gene>
    <name evidence="3" type="ORF">DJ017_03805</name>
</gene>
<sequence length="142" mass="14710">MARALPVLAALALAAPAWGQTEPDYDARVRQSFAAAESFQGALDGGWTLAAGGEGPLFAIRFADHDGEVEAAWRDLRRPGALGASGFVDAVERDGPRLILRFAPAPGVQAIATLTATGSGGWSGELAENGRRRPATLTKTAP</sequence>
<organism evidence="3 4">
    <name type="scientific">Phenylobacterium soli</name>
    <dbReference type="NCBI Taxonomy" id="2170551"/>
    <lineage>
        <taxon>Bacteria</taxon>
        <taxon>Pseudomonadati</taxon>
        <taxon>Pseudomonadota</taxon>
        <taxon>Alphaproteobacteria</taxon>
        <taxon>Caulobacterales</taxon>
        <taxon>Caulobacteraceae</taxon>
        <taxon>Phenylobacterium</taxon>
    </lineage>
</organism>
<evidence type="ECO:0000313" key="4">
    <source>
        <dbReference type="Proteomes" id="UP000249254"/>
    </source>
</evidence>
<reference evidence="4" key="1">
    <citation type="submission" date="2018-05" db="EMBL/GenBank/DDBJ databases">
        <authorList>
            <person name="Li X."/>
        </authorList>
    </citation>
    <scope>NUCLEOTIDE SEQUENCE [LARGE SCALE GENOMIC DNA]</scope>
    <source>
        <strain evidence="4">LX32</strain>
    </source>
</reference>
<protein>
    <submittedName>
        <fullName evidence="3">Uncharacterized protein</fullName>
    </submittedName>
</protein>
<feature type="signal peptide" evidence="2">
    <location>
        <begin position="1"/>
        <end position="19"/>
    </location>
</feature>
<keyword evidence="4" id="KW-1185">Reference proteome</keyword>
<evidence type="ECO:0000256" key="2">
    <source>
        <dbReference type="SAM" id="SignalP"/>
    </source>
</evidence>
<evidence type="ECO:0000313" key="3">
    <source>
        <dbReference type="EMBL" id="RAK53712.1"/>
    </source>
</evidence>
<dbReference type="RefSeq" id="WP_111527464.1">
    <property type="nucleotide sequence ID" value="NZ_JBHRSG010000005.1"/>
</dbReference>
<evidence type="ECO:0000256" key="1">
    <source>
        <dbReference type="SAM" id="MobiDB-lite"/>
    </source>
</evidence>
<dbReference type="Proteomes" id="UP000249254">
    <property type="component" value="Unassembled WGS sequence"/>
</dbReference>
<name>A0A328AG30_9CAUL</name>
<keyword evidence="2" id="KW-0732">Signal</keyword>
<comment type="caution">
    <text evidence="3">The sequence shown here is derived from an EMBL/GenBank/DDBJ whole genome shotgun (WGS) entry which is preliminary data.</text>
</comment>
<feature type="chain" id="PRO_5016453069" evidence="2">
    <location>
        <begin position="20"/>
        <end position="142"/>
    </location>
</feature>
<dbReference type="OrthoDB" id="7189232at2"/>
<proteinExistence type="predicted"/>
<accession>A0A328AG30</accession>
<dbReference type="AlphaFoldDB" id="A0A328AG30"/>
<dbReference type="EMBL" id="QFYQ01000001">
    <property type="protein sequence ID" value="RAK53712.1"/>
    <property type="molecule type" value="Genomic_DNA"/>
</dbReference>
<feature type="region of interest" description="Disordered" evidence="1">
    <location>
        <begin position="122"/>
        <end position="142"/>
    </location>
</feature>